<dbReference type="EMBL" id="WMIA01000011">
    <property type="protein sequence ID" value="MTF39228.1"/>
    <property type="molecule type" value="Genomic_DNA"/>
</dbReference>
<proteinExistence type="predicted"/>
<evidence type="ECO:0000313" key="2">
    <source>
        <dbReference type="Proteomes" id="UP000437131"/>
    </source>
</evidence>
<sequence length="111" mass="13318">MTYCFDIVGIAPVLDFFYYQQKVEQSPHRSKAYLGSYECTLDSFIQSTEMILQKPDWNWDQVIESIIDFWLHQEKEIEKWRSCFTKTKEEILIIGRIANVNLLRRDFDSLI</sequence>
<organism evidence="1 2">
    <name type="scientific">Cyanobacterium aponinum 0216</name>
    <dbReference type="NCBI Taxonomy" id="2676140"/>
    <lineage>
        <taxon>Bacteria</taxon>
        <taxon>Bacillati</taxon>
        <taxon>Cyanobacteriota</taxon>
        <taxon>Cyanophyceae</taxon>
        <taxon>Oscillatoriophycideae</taxon>
        <taxon>Chroococcales</taxon>
        <taxon>Geminocystaceae</taxon>
        <taxon>Cyanobacterium</taxon>
    </lineage>
</organism>
<dbReference type="AlphaFoldDB" id="A0A844GWF7"/>
<name>A0A844GWF7_9CHRO</name>
<evidence type="ECO:0000313" key="1">
    <source>
        <dbReference type="EMBL" id="MTF39228.1"/>
    </source>
</evidence>
<protein>
    <submittedName>
        <fullName evidence="1">Uncharacterized protein</fullName>
    </submittedName>
</protein>
<gene>
    <name evidence="1" type="ORF">GGC33_09830</name>
</gene>
<comment type="caution">
    <text evidence="1">The sequence shown here is derived from an EMBL/GenBank/DDBJ whole genome shotgun (WGS) entry which is preliminary data.</text>
</comment>
<dbReference type="Proteomes" id="UP000437131">
    <property type="component" value="Unassembled WGS sequence"/>
</dbReference>
<accession>A0A844GWF7</accession>
<reference evidence="1 2" key="1">
    <citation type="submission" date="2019-11" db="EMBL/GenBank/DDBJ databases">
        <title>Isolation of a new High Light Tolerant Cyanobacteria.</title>
        <authorList>
            <person name="Dobson Z."/>
            <person name="Vaughn N."/>
            <person name="Vaughn M."/>
            <person name="Fromme P."/>
            <person name="Mazor Y."/>
        </authorList>
    </citation>
    <scope>NUCLEOTIDE SEQUENCE [LARGE SCALE GENOMIC DNA]</scope>
    <source>
        <strain evidence="1 2">0216</strain>
    </source>
</reference>
<dbReference type="RefSeq" id="WP_155083914.1">
    <property type="nucleotide sequence ID" value="NZ_WMIA01000011.1"/>
</dbReference>